<keyword evidence="7 9" id="KW-1133">Transmembrane helix</keyword>
<reference evidence="12" key="1">
    <citation type="journal article" date="2019" name="Int. J. Syst. Evol. Microbiol.">
        <title>The Global Catalogue of Microorganisms (GCM) 10K type strain sequencing project: providing services to taxonomists for standard genome sequencing and annotation.</title>
        <authorList>
            <consortium name="The Broad Institute Genomics Platform"/>
            <consortium name="The Broad Institute Genome Sequencing Center for Infectious Disease"/>
            <person name="Wu L."/>
            <person name="Ma J."/>
        </authorList>
    </citation>
    <scope>NUCLEOTIDE SEQUENCE [LARGE SCALE GENOMIC DNA]</scope>
    <source>
        <strain evidence="12">LMG 29894</strain>
    </source>
</reference>
<gene>
    <name evidence="11" type="ORF">ACFOW7_01500</name>
</gene>
<dbReference type="InterPro" id="IPR000515">
    <property type="entry name" value="MetI-like"/>
</dbReference>
<dbReference type="PANTHER" id="PTHR30614:SF10">
    <property type="entry name" value="ARGININE ABC TRANSPORTER PERMEASE PROTEIN ARTM"/>
    <property type="match status" value="1"/>
</dbReference>
<feature type="transmembrane region" description="Helical" evidence="9">
    <location>
        <begin position="198"/>
        <end position="216"/>
    </location>
</feature>
<keyword evidence="4" id="KW-1003">Cell membrane</keyword>
<feature type="transmembrane region" description="Helical" evidence="9">
    <location>
        <begin position="20"/>
        <end position="43"/>
    </location>
</feature>
<name>A0ABV8MK67_9NEIS</name>
<dbReference type="InterPro" id="IPR010065">
    <property type="entry name" value="AA_ABC_transptr_permease_3TM"/>
</dbReference>
<dbReference type="InterPro" id="IPR043429">
    <property type="entry name" value="ArtM/GltK/GlnP/TcyL/YhdX-like"/>
</dbReference>
<evidence type="ECO:0000256" key="4">
    <source>
        <dbReference type="ARBA" id="ARBA00022475"/>
    </source>
</evidence>
<comment type="subcellular location">
    <subcellularLocation>
        <location evidence="1">Cell inner membrane</location>
        <topology evidence="1">Multi-pass membrane protein</topology>
    </subcellularLocation>
    <subcellularLocation>
        <location evidence="9">Cell membrane</location>
        <topology evidence="9">Multi-pass membrane protein</topology>
    </subcellularLocation>
</comment>
<feature type="domain" description="ABC transmembrane type-1" evidence="10">
    <location>
        <begin position="19"/>
        <end position="216"/>
    </location>
</feature>
<dbReference type="CDD" id="cd06261">
    <property type="entry name" value="TM_PBP2"/>
    <property type="match status" value="1"/>
</dbReference>
<organism evidence="11 12">
    <name type="scientific">Chitinimonas lacunae</name>
    <dbReference type="NCBI Taxonomy" id="1963018"/>
    <lineage>
        <taxon>Bacteria</taxon>
        <taxon>Pseudomonadati</taxon>
        <taxon>Pseudomonadota</taxon>
        <taxon>Betaproteobacteria</taxon>
        <taxon>Neisseriales</taxon>
        <taxon>Chitinibacteraceae</taxon>
        <taxon>Chitinimonas</taxon>
    </lineage>
</organism>
<accession>A0ABV8MK67</accession>
<feature type="transmembrane region" description="Helical" evidence="9">
    <location>
        <begin position="55"/>
        <end position="78"/>
    </location>
</feature>
<dbReference type="Gene3D" id="1.10.3720.10">
    <property type="entry name" value="MetI-like"/>
    <property type="match status" value="1"/>
</dbReference>
<evidence type="ECO:0000256" key="6">
    <source>
        <dbReference type="ARBA" id="ARBA00022692"/>
    </source>
</evidence>
<evidence type="ECO:0000256" key="9">
    <source>
        <dbReference type="RuleBase" id="RU363032"/>
    </source>
</evidence>
<keyword evidence="6 9" id="KW-0812">Transmembrane</keyword>
<dbReference type="RefSeq" id="WP_378160262.1">
    <property type="nucleotide sequence ID" value="NZ_JBHSBU010000001.1"/>
</dbReference>
<evidence type="ECO:0000256" key="5">
    <source>
        <dbReference type="ARBA" id="ARBA00022519"/>
    </source>
</evidence>
<sequence>MDFGILFEADNYRLYLDGLWVTFKLLLLSVSVGLVLSIGLSVLRVSRNRLVAGPVWLFTYVFRGTPALLQLYLIYYGLSQFDWIRASFAWTYLQDATFCAWLAFVLNTAAYTTEMLAGAIRATPHGEIEAAKSVGMSKWLMLRRVVLPSALRRSLPAYSNEVIMMLHTTSLASTVTLLDVTAAADRLYSTYYMPFEPFIAAAVIYLILTFALVRLFKLAENRWLAYLQPRKA</sequence>
<proteinExistence type="inferred from homology"/>
<dbReference type="Pfam" id="PF00528">
    <property type="entry name" value="BPD_transp_1"/>
    <property type="match status" value="1"/>
</dbReference>
<comment type="caution">
    <text evidence="11">The sequence shown here is derived from an EMBL/GenBank/DDBJ whole genome shotgun (WGS) entry which is preliminary data.</text>
</comment>
<comment type="similarity">
    <text evidence="2">Belongs to the binding-protein-dependent transport system permease family. HisMQ subfamily.</text>
</comment>
<evidence type="ECO:0000256" key="7">
    <source>
        <dbReference type="ARBA" id="ARBA00022989"/>
    </source>
</evidence>
<feature type="transmembrane region" description="Helical" evidence="9">
    <location>
        <begin position="162"/>
        <end position="178"/>
    </location>
</feature>
<keyword evidence="8 9" id="KW-0472">Membrane</keyword>
<dbReference type="SUPFAM" id="SSF161098">
    <property type="entry name" value="MetI-like"/>
    <property type="match status" value="1"/>
</dbReference>
<keyword evidence="12" id="KW-1185">Reference proteome</keyword>
<dbReference type="InterPro" id="IPR035906">
    <property type="entry name" value="MetI-like_sf"/>
</dbReference>
<evidence type="ECO:0000256" key="8">
    <source>
        <dbReference type="ARBA" id="ARBA00023136"/>
    </source>
</evidence>
<keyword evidence="5" id="KW-0997">Cell inner membrane</keyword>
<dbReference type="NCBIfam" id="TIGR01726">
    <property type="entry name" value="HEQRo_perm_3TM"/>
    <property type="match status" value="1"/>
</dbReference>
<dbReference type="EMBL" id="JBHSBU010000001">
    <property type="protein sequence ID" value="MFC4158022.1"/>
    <property type="molecule type" value="Genomic_DNA"/>
</dbReference>
<evidence type="ECO:0000256" key="3">
    <source>
        <dbReference type="ARBA" id="ARBA00022448"/>
    </source>
</evidence>
<evidence type="ECO:0000313" key="11">
    <source>
        <dbReference type="EMBL" id="MFC4158022.1"/>
    </source>
</evidence>
<protein>
    <submittedName>
        <fullName evidence="11">ABC transporter permease</fullName>
    </submittedName>
</protein>
<dbReference type="Proteomes" id="UP001595791">
    <property type="component" value="Unassembled WGS sequence"/>
</dbReference>
<evidence type="ECO:0000256" key="1">
    <source>
        <dbReference type="ARBA" id="ARBA00004429"/>
    </source>
</evidence>
<evidence type="ECO:0000256" key="2">
    <source>
        <dbReference type="ARBA" id="ARBA00010072"/>
    </source>
</evidence>
<feature type="transmembrane region" description="Helical" evidence="9">
    <location>
        <begin position="90"/>
        <end position="111"/>
    </location>
</feature>
<evidence type="ECO:0000259" key="10">
    <source>
        <dbReference type="PROSITE" id="PS50928"/>
    </source>
</evidence>
<evidence type="ECO:0000313" key="12">
    <source>
        <dbReference type="Proteomes" id="UP001595791"/>
    </source>
</evidence>
<dbReference type="PANTHER" id="PTHR30614">
    <property type="entry name" value="MEMBRANE COMPONENT OF AMINO ACID ABC TRANSPORTER"/>
    <property type="match status" value="1"/>
</dbReference>
<dbReference type="PROSITE" id="PS50928">
    <property type="entry name" value="ABC_TM1"/>
    <property type="match status" value="1"/>
</dbReference>
<keyword evidence="3 9" id="KW-0813">Transport</keyword>